<accession>A0A5B8VZR6</accession>
<protein>
    <submittedName>
        <fullName evidence="4">GNAT family N-acetyltransferase</fullName>
    </submittedName>
</protein>
<dbReference type="Pfam" id="PF00583">
    <property type="entry name" value="Acetyltransf_1"/>
    <property type="match status" value="1"/>
</dbReference>
<feature type="domain" description="N-acetyltransferase" evidence="3">
    <location>
        <begin position="1"/>
        <end position="187"/>
    </location>
</feature>
<dbReference type="Proteomes" id="UP000321362">
    <property type="component" value="Chromosome"/>
</dbReference>
<reference evidence="4 5" key="1">
    <citation type="journal article" date="2013" name="J. Microbiol.">
        <title>Mucilaginibacter ginsenosidivorax sp. nov., with ginsenoside converting activity isolated from sediment.</title>
        <authorList>
            <person name="Kim J.K."/>
            <person name="Choi T.E."/>
            <person name="Liu Q.M."/>
            <person name="Park H.Y."/>
            <person name="Yi T.H."/>
            <person name="Yoon M.H."/>
            <person name="Kim S.C."/>
            <person name="Im W.T."/>
        </authorList>
    </citation>
    <scope>NUCLEOTIDE SEQUENCE [LARGE SCALE GENOMIC DNA]</scope>
    <source>
        <strain evidence="4 5">KHI28</strain>
    </source>
</reference>
<dbReference type="OrthoDB" id="5319888at2"/>
<dbReference type="AlphaFoldDB" id="A0A5B8VZR6"/>
<dbReference type="KEGG" id="mgk:FSB76_09260"/>
<evidence type="ECO:0000313" key="4">
    <source>
        <dbReference type="EMBL" id="QEC76122.1"/>
    </source>
</evidence>
<sequence>MIREARNTDALTLSQLIVLAMGELAPKFVNGRDESEAGSLFELFAGKTGNQYSYENALVYEDETGICGMILGYDGAKLATLREPFLQHIKTTYNFEQPVEDETEPGEYYIDCLSVFPGHQGKGIGKKLIKAFIEYAADKGYFTTGLLVSKNNPGAKSMYTSLDFKVVDERLFVGDMYEHLQYKIKPEA</sequence>
<keyword evidence="5" id="KW-1185">Reference proteome</keyword>
<dbReference type="InterPro" id="IPR000182">
    <property type="entry name" value="GNAT_dom"/>
</dbReference>
<evidence type="ECO:0000259" key="3">
    <source>
        <dbReference type="PROSITE" id="PS51186"/>
    </source>
</evidence>
<organism evidence="4 5">
    <name type="scientific">Mucilaginibacter ginsenosidivorax</name>
    <dbReference type="NCBI Taxonomy" id="862126"/>
    <lineage>
        <taxon>Bacteria</taxon>
        <taxon>Pseudomonadati</taxon>
        <taxon>Bacteroidota</taxon>
        <taxon>Sphingobacteriia</taxon>
        <taxon>Sphingobacteriales</taxon>
        <taxon>Sphingobacteriaceae</taxon>
        <taxon>Mucilaginibacter</taxon>
    </lineage>
</organism>
<dbReference type="InterPro" id="IPR016181">
    <property type="entry name" value="Acyl_CoA_acyltransferase"/>
</dbReference>
<name>A0A5B8VZR6_9SPHI</name>
<evidence type="ECO:0000256" key="1">
    <source>
        <dbReference type="ARBA" id="ARBA00022679"/>
    </source>
</evidence>
<dbReference type="GO" id="GO:0016747">
    <property type="term" value="F:acyltransferase activity, transferring groups other than amino-acyl groups"/>
    <property type="evidence" value="ECO:0007669"/>
    <property type="project" value="InterPro"/>
</dbReference>
<dbReference type="Gene3D" id="3.40.630.30">
    <property type="match status" value="1"/>
</dbReference>
<dbReference type="EMBL" id="CP042437">
    <property type="protein sequence ID" value="QEC76122.1"/>
    <property type="molecule type" value="Genomic_DNA"/>
</dbReference>
<dbReference type="PANTHER" id="PTHR43420">
    <property type="entry name" value="ACETYLTRANSFERASE"/>
    <property type="match status" value="1"/>
</dbReference>
<dbReference type="SUPFAM" id="SSF55729">
    <property type="entry name" value="Acyl-CoA N-acyltransferases (Nat)"/>
    <property type="match status" value="1"/>
</dbReference>
<evidence type="ECO:0000256" key="2">
    <source>
        <dbReference type="ARBA" id="ARBA00023315"/>
    </source>
</evidence>
<dbReference type="PANTHER" id="PTHR43420:SF12">
    <property type="entry name" value="N-ACETYLTRANSFERASE DOMAIN-CONTAINING PROTEIN"/>
    <property type="match status" value="1"/>
</dbReference>
<proteinExistence type="predicted"/>
<evidence type="ECO:0000313" key="5">
    <source>
        <dbReference type="Proteomes" id="UP000321362"/>
    </source>
</evidence>
<keyword evidence="1 4" id="KW-0808">Transferase</keyword>
<dbReference type="PROSITE" id="PS51186">
    <property type="entry name" value="GNAT"/>
    <property type="match status" value="1"/>
</dbReference>
<dbReference type="RefSeq" id="WP_147053303.1">
    <property type="nucleotide sequence ID" value="NZ_CP042437.1"/>
</dbReference>
<gene>
    <name evidence="4" type="ORF">FSB76_09260</name>
</gene>
<dbReference type="CDD" id="cd04301">
    <property type="entry name" value="NAT_SF"/>
    <property type="match status" value="1"/>
</dbReference>
<keyword evidence="2" id="KW-0012">Acyltransferase</keyword>
<dbReference type="InterPro" id="IPR050680">
    <property type="entry name" value="YpeA/RimI_acetyltransf"/>
</dbReference>